<dbReference type="EMBL" id="JAUJFL010000001">
    <property type="protein sequence ID" value="KAK2613171.1"/>
    <property type="molecule type" value="Genomic_DNA"/>
</dbReference>
<name>A0AAD9W8R2_PHOAM</name>
<feature type="compositionally biased region" description="Low complexity" evidence="1">
    <location>
        <begin position="518"/>
        <end position="533"/>
    </location>
</feature>
<reference evidence="3" key="1">
    <citation type="submission" date="2023-06" db="EMBL/GenBank/DDBJ databases">
        <authorList>
            <person name="Noh H."/>
        </authorList>
    </citation>
    <scope>NUCLEOTIDE SEQUENCE</scope>
    <source>
        <strain evidence="3">DUCC20226</strain>
    </source>
</reference>
<evidence type="ECO:0000256" key="1">
    <source>
        <dbReference type="SAM" id="MobiDB-lite"/>
    </source>
</evidence>
<gene>
    <name evidence="3" type="ORF">N8I77_000098</name>
</gene>
<dbReference type="AlphaFoldDB" id="A0AAD9W8R2"/>
<evidence type="ECO:0000313" key="3">
    <source>
        <dbReference type="EMBL" id="KAK2613171.1"/>
    </source>
</evidence>
<sequence length="533" mass="60896">MALVRESEDSILPMRGMPAESTFEATSLPPQSFPATKYAMEEAAALKRGDWPPFSYWEDYKPIIRRLYIDENRTLQEVIEILENEFDLKASAKMYKSRFRIWGWRKNIRFDSDIDTGRVQEFINSRRPEDAGDLQAEKVLLANGQLVDIGRLHRHLRRKRRYKDMQLAIRINQPDIFYNSEAIFYSVRSHTLGRYQGKIKGVTDALDLFAREEPITGRWLRFTDEIKDLMQQQNLGEAIVQMRRAPEEVAAMVRTEPTALFVNLFMYILKLCDYPAITHAESRQVRLVVKSLFHYTASLLFSGSPGLQTSHPLQVIIKGLATAPDSDLSEIASRAWMVTCQSWAELVFLDSSSAVSKGSVIQWLEIGDQGVKDGMWFSRIIEGIIDGTMASCEAAYDKRDIRCIEALQSKAELIIYTNMAKRLDYHLDPRLEELYLQILNRGAQGARMADALKFLAESHRARGEWDMAETYARLCPAQMDSNGEKPSSVVLEEIPSTLPSKELQEDSKIRVNYHEPGSGESSSSENSISNRKR</sequence>
<dbReference type="InterPro" id="IPR025676">
    <property type="entry name" value="Clr5_dom"/>
</dbReference>
<organism evidence="3 4">
    <name type="scientific">Phomopsis amygdali</name>
    <name type="common">Fusicoccum amygdali</name>
    <dbReference type="NCBI Taxonomy" id="1214568"/>
    <lineage>
        <taxon>Eukaryota</taxon>
        <taxon>Fungi</taxon>
        <taxon>Dikarya</taxon>
        <taxon>Ascomycota</taxon>
        <taxon>Pezizomycotina</taxon>
        <taxon>Sordariomycetes</taxon>
        <taxon>Sordariomycetidae</taxon>
        <taxon>Diaporthales</taxon>
        <taxon>Diaporthaceae</taxon>
        <taxon>Diaporthe</taxon>
    </lineage>
</organism>
<evidence type="ECO:0000259" key="2">
    <source>
        <dbReference type="Pfam" id="PF14420"/>
    </source>
</evidence>
<accession>A0AAD9W8R2</accession>
<feature type="region of interest" description="Disordered" evidence="1">
    <location>
        <begin position="481"/>
        <end position="533"/>
    </location>
</feature>
<feature type="compositionally biased region" description="Basic and acidic residues" evidence="1">
    <location>
        <begin position="502"/>
        <end position="513"/>
    </location>
</feature>
<protein>
    <recommendedName>
        <fullName evidence="2">Clr5 domain-containing protein</fullName>
    </recommendedName>
</protein>
<evidence type="ECO:0000313" key="4">
    <source>
        <dbReference type="Proteomes" id="UP001265746"/>
    </source>
</evidence>
<proteinExistence type="predicted"/>
<dbReference type="Pfam" id="PF14420">
    <property type="entry name" value="Clr5"/>
    <property type="match status" value="1"/>
</dbReference>
<keyword evidence="4" id="KW-1185">Reference proteome</keyword>
<dbReference type="PANTHER" id="PTHR38788:SF3">
    <property type="entry name" value="CLR5 DOMAIN-CONTAINING PROTEIN"/>
    <property type="match status" value="1"/>
</dbReference>
<dbReference type="PANTHER" id="PTHR38788">
    <property type="entry name" value="CLR5 DOMAIN-CONTAINING PROTEIN"/>
    <property type="match status" value="1"/>
</dbReference>
<feature type="domain" description="Clr5" evidence="2">
    <location>
        <begin position="57"/>
        <end position="106"/>
    </location>
</feature>
<dbReference type="Proteomes" id="UP001265746">
    <property type="component" value="Unassembled WGS sequence"/>
</dbReference>
<comment type="caution">
    <text evidence="3">The sequence shown here is derived from an EMBL/GenBank/DDBJ whole genome shotgun (WGS) entry which is preliminary data.</text>
</comment>